<evidence type="ECO:0000256" key="2">
    <source>
        <dbReference type="ARBA" id="ARBA00023054"/>
    </source>
</evidence>
<dbReference type="KEGG" id="trz:GWP43_13795"/>
<dbReference type="Proteomes" id="UP000464374">
    <property type="component" value="Chromosome"/>
</dbReference>
<dbReference type="InterPro" id="IPR058625">
    <property type="entry name" value="MdtA-like_BSH"/>
</dbReference>
<name>A0A6P1Y491_9SPIR</name>
<dbReference type="Pfam" id="PF25917">
    <property type="entry name" value="BSH_RND"/>
    <property type="match status" value="1"/>
</dbReference>
<sequence length="332" mass="36680">MSINKQPLTARQRKSKKTRIIVIVCIAALVGSWYIFMKPKSTKTGDLPPLTVKKEIEHNQIEVSGYIEAAQTQVLEAPGEGFIEQVLVKEGDRVKKGALLFALDTDKQSYAVAEHAFAIKREQINGASQKLSLMEQEQRLLEKQLADRKVYAKFDGIVAALKITQGQYAKAKDTFGTLIDRSFLKATVEIAESDASRLAVGQKVDMTFPAEPDIKVQAEVISYPAIARLTSLGRTVVDTLIRLDNPPEKILPGYSFNGIIVTGADSEALIVEQDAIRYVEGKPFVDKVVGNTTQEIAVTVEPYIKGFVKILSGVQENDVLKNQAKLNNDRDF</sequence>
<dbReference type="InterPro" id="IPR050465">
    <property type="entry name" value="UPF0194_transport"/>
</dbReference>
<keyword evidence="3" id="KW-0472">Membrane</keyword>
<organism evidence="5 6">
    <name type="scientific">Treponema vincentii</name>
    <dbReference type="NCBI Taxonomy" id="69710"/>
    <lineage>
        <taxon>Bacteria</taxon>
        <taxon>Pseudomonadati</taxon>
        <taxon>Spirochaetota</taxon>
        <taxon>Spirochaetia</taxon>
        <taxon>Spirochaetales</taxon>
        <taxon>Treponemataceae</taxon>
        <taxon>Treponema</taxon>
    </lineage>
</organism>
<dbReference type="EMBL" id="CP048020">
    <property type="protein sequence ID" value="QHX44354.1"/>
    <property type="molecule type" value="Genomic_DNA"/>
</dbReference>
<dbReference type="Gene3D" id="1.10.287.470">
    <property type="entry name" value="Helix hairpin bin"/>
    <property type="match status" value="1"/>
</dbReference>
<dbReference type="SUPFAM" id="SSF111369">
    <property type="entry name" value="HlyD-like secretion proteins"/>
    <property type="match status" value="1"/>
</dbReference>
<keyword evidence="2" id="KW-0175">Coiled coil</keyword>
<comment type="subcellular location">
    <subcellularLocation>
        <location evidence="1">Cell envelope</location>
    </subcellularLocation>
</comment>
<dbReference type="Gene3D" id="2.40.50.100">
    <property type="match status" value="1"/>
</dbReference>
<dbReference type="Gene3D" id="2.40.420.20">
    <property type="match status" value="1"/>
</dbReference>
<evidence type="ECO:0000313" key="6">
    <source>
        <dbReference type="Proteomes" id="UP000464374"/>
    </source>
</evidence>
<evidence type="ECO:0000313" key="5">
    <source>
        <dbReference type="EMBL" id="QHX44354.1"/>
    </source>
</evidence>
<reference evidence="5 6" key="1">
    <citation type="submission" date="2020-01" db="EMBL/GenBank/DDBJ databases">
        <title>Complete genome sequence of a human oral phylogroup 1 Treponema sp. strain ATCC 700766, originally isolated from periodontitis dental plaque.</title>
        <authorList>
            <person name="Chan Y."/>
            <person name="Huo Y.-B."/>
            <person name="Yu X.-L."/>
            <person name="Zeng H."/>
            <person name="Leung W.-K."/>
            <person name="Watt R.M."/>
        </authorList>
    </citation>
    <scope>NUCLEOTIDE SEQUENCE [LARGE SCALE GENOMIC DNA]</scope>
    <source>
        <strain evidence="5 6">OMZ 804</strain>
    </source>
</reference>
<feature type="transmembrane region" description="Helical" evidence="3">
    <location>
        <begin position="20"/>
        <end position="37"/>
    </location>
</feature>
<evidence type="ECO:0000256" key="1">
    <source>
        <dbReference type="ARBA" id="ARBA00004196"/>
    </source>
</evidence>
<keyword evidence="3" id="KW-0812">Transmembrane</keyword>
<dbReference type="Gene3D" id="2.40.30.170">
    <property type="match status" value="1"/>
</dbReference>
<evidence type="ECO:0000259" key="4">
    <source>
        <dbReference type="Pfam" id="PF25917"/>
    </source>
</evidence>
<evidence type="ECO:0000256" key="3">
    <source>
        <dbReference type="SAM" id="Phobius"/>
    </source>
</evidence>
<keyword evidence="3" id="KW-1133">Transmembrane helix</keyword>
<dbReference type="PANTHER" id="PTHR32347:SF23">
    <property type="entry name" value="BLL5650 PROTEIN"/>
    <property type="match status" value="1"/>
</dbReference>
<protein>
    <submittedName>
        <fullName evidence="5">HlyD family efflux transporter periplasmic adaptor subunit</fullName>
    </submittedName>
</protein>
<feature type="domain" description="Multidrug resistance protein MdtA-like barrel-sandwich hybrid" evidence="4">
    <location>
        <begin position="80"/>
        <end position="176"/>
    </location>
</feature>
<proteinExistence type="predicted"/>
<gene>
    <name evidence="5" type="ORF">GWP43_13795</name>
</gene>
<dbReference type="AlphaFoldDB" id="A0A6P1Y491"/>
<dbReference type="GO" id="GO:0030313">
    <property type="term" value="C:cell envelope"/>
    <property type="evidence" value="ECO:0007669"/>
    <property type="project" value="UniProtKB-SubCell"/>
</dbReference>
<dbReference type="PANTHER" id="PTHR32347">
    <property type="entry name" value="EFFLUX SYSTEM COMPONENT YKNX-RELATED"/>
    <property type="match status" value="1"/>
</dbReference>
<accession>A0A6P1Y491</accession>
<dbReference type="RefSeq" id="WP_162664628.1">
    <property type="nucleotide sequence ID" value="NZ_CP048020.1"/>
</dbReference>